<dbReference type="Proteomes" id="UP000607559">
    <property type="component" value="Unassembled WGS sequence"/>
</dbReference>
<sequence>MMNNGADLEQCKRLIETSLGWGDAATWTNEDFDTLSDRIFEKTSVRLSISTLKRIWGKVRYDSSPTTATLNALARYAGFEGWRDFMATTQPPAKPSPAHEAPPAPQKSPTRRFITPLIIITITFAVLISFISARIIHPPAANLPLRFDHRATSDELPNSVVFDYDATPMHPKTVMIQQAWDPKRREKVDPYGKQHTSIYYYPGYFRSKLIVDGELKMQSDVFIPTKGWKAIIIGDPLPIYLSAAETTLDSGRLSINAATLQAKTGSPVFNSKWTGFFDVHQFAGISGDHFLLRTTVRNTSTVEQCLCRNVSITVMGKLSAIIFPLTDRGCISDIGLYTGFTGVSGKDHDLSAFGCDFSQWQQIVCAQKDQTLDMWLNGRLIYTKPGNRSIGDIVGIRIGFEGTGEIKEATLQGGGVPQDLLKQP</sequence>
<keyword evidence="2" id="KW-0812">Transmembrane</keyword>
<proteinExistence type="predicted"/>
<keyword evidence="2" id="KW-0472">Membrane</keyword>
<evidence type="ECO:0000256" key="2">
    <source>
        <dbReference type="SAM" id="Phobius"/>
    </source>
</evidence>
<reference evidence="3" key="2">
    <citation type="submission" date="2020-09" db="EMBL/GenBank/DDBJ databases">
        <authorList>
            <person name="Sun Q."/>
            <person name="Zhou Y."/>
        </authorList>
    </citation>
    <scope>NUCLEOTIDE SEQUENCE</scope>
    <source>
        <strain evidence="3">CGMCC 1.15448</strain>
    </source>
</reference>
<dbReference type="RefSeq" id="WP_188935403.1">
    <property type="nucleotide sequence ID" value="NZ_BMJC01000004.1"/>
</dbReference>
<feature type="transmembrane region" description="Helical" evidence="2">
    <location>
        <begin position="113"/>
        <end position="136"/>
    </location>
</feature>
<comment type="caution">
    <text evidence="3">The sequence shown here is derived from an EMBL/GenBank/DDBJ whole genome shotgun (WGS) entry which is preliminary data.</text>
</comment>
<keyword evidence="2" id="KW-1133">Transmembrane helix</keyword>
<keyword evidence="4" id="KW-1185">Reference proteome</keyword>
<gene>
    <name evidence="3" type="ORF">GCM10011511_41980</name>
</gene>
<evidence type="ECO:0000256" key="1">
    <source>
        <dbReference type="SAM" id="MobiDB-lite"/>
    </source>
</evidence>
<dbReference type="AlphaFoldDB" id="A0A8J2UGF6"/>
<evidence type="ECO:0000313" key="4">
    <source>
        <dbReference type="Proteomes" id="UP000607559"/>
    </source>
</evidence>
<dbReference type="EMBL" id="BMJC01000004">
    <property type="protein sequence ID" value="GGB13849.1"/>
    <property type="molecule type" value="Genomic_DNA"/>
</dbReference>
<accession>A0A8J2UGF6</accession>
<protein>
    <submittedName>
        <fullName evidence="3">Uncharacterized protein</fullName>
    </submittedName>
</protein>
<name>A0A8J2UGF6_9BACT</name>
<organism evidence="3 4">
    <name type="scientific">Puia dinghuensis</name>
    <dbReference type="NCBI Taxonomy" id="1792502"/>
    <lineage>
        <taxon>Bacteria</taxon>
        <taxon>Pseudomonadati</taxon>
        <taxon>Bacteroidota</taxon>
        <taxon>Chitinophagia</taxon>
        <taxon>Chitinophagales</taxon>
        <taxon>Chitinophagaceae</taxon>
        <taxon>Puia</taxon>
    </lineage>
</organism>
<reference evidence="3" key="1">
    <citation type="journal article" date="2014" name="Int. J. Syst. Evol. Microbiol.">
        <title>Complete genome sequence of Corynebacterium casei LMG S-19264T (=DSM 44701T), isolated from a smear-ripened cheese.</title>
        <authorList>
            <consortium name="US DOE Joint Genome Institute (JGI-PGF)"/>
            <person name="Walter F."/>
            <person name="Albersmeier A."/>
            <person name="Kalinowski J."/>
            <person name="Ruckert C."/>
        </authorList>
    </citation>
    <scope>NUCLEOTIDE SEQUENCE</scope>
    <source>
        <strain evidence="3">CGMCC 1.15448</strain>
    </source>
</reference>
<feature type="compositionally biased region" description="Pro residues" evidence="1">
    <location>
        <begin position="92"/>
        <end position="106"/>
    </location>
</feature>
<evidence type="ECO:0000313" key="3">
    <source>
        <dbReference type="EMBL" id="GGB13849.1"/>
    </source>
</evidence>
<feature type="region of interest" description="Disordered" evidence="1">
    <location>
        <begin position="87"/>
        <end position="109"/>
    </location>
</feature>